<name>A0A444Z8V8_ARAHY</name>
<evidence type="ECO:0008006" key="4">
    <source>
        <dbReference type="Google" id="ProtNLM"/>
    </source>
</evidence>
<sequence length="50" mass="5736">MQIRRFIEVAPPSQFRYLAGAAVMMIGVVLPVACIMYRYKRLPPSSEYSK</sequence>
<evidence type="ECO:0000256" key="1">
    <source>
        <dbReference type="SAM" id="Phobius"/>
    </source>
</evidence>
<keyword evidence="1" id="KW-0472">Membrane</keyword>
<dbReference type="PANTHER" id="PTHR37749">
    <property type="entry name" value="TRANSMEMBRANE PROTEIN"/>
    <property type="match status" value="1"/>
</dbReference>
<dbReference type="PANTHER" id="PTHR37749:SF1">
    <property type="entry name" value="TRANSMEMBRANE PROTEIN"/>
    <property type="match status" value="1"/>
</dbReference>
<evidence type="ECO:0000313" key="2">
    <source>
        <dbReference type="EMBL" id="RYR10558.1"/>
    </source>
</evidence>
<dbReference type="GO" id="GO:0005794">
    <property type="term" value="C:Golgi apparatus"/>
    <property type="evidence" value="ECO:0007669"/>
    <property type="project" value="TreeGrafter"/>
</dbReference>
<keyword evidence="1" id="KW-0812">Transmembrane</keyword>
<comment type="caution">
    <text evidence="2">The sequence shown here is derived from an EMBL/GenBank/DDBJ whole genome shotgun (WGS) entry which is preliminary data.</text>
</comment>
<accession>A0A444Z8V8</accession>
<keyword evidence="1" id="KW-1133">Transmembrane helix</keyword>
<gene>
    <name evidence="2" type="ORF">Ahy_B05g078983</name>
</gene>
<reference evidence="2 3" key="1">
    <citation type="submission" date="2019-01" db="EMBL/GenBank/DDBJ databases">
        <title>Sequencing of cultivated peanut Arachis hypogaea provides insights into genome evolution and oil improvement.</title>
        <authorList>
            <person name="Chen X."/>
        </authorList>
    </citation>
    <scope>NUCLEOTIDE SEQUENCE [LARGE SCALE GENOMIC DNA]</scope>
    <source>
        <strain evidence="3">cv. Fuhuasheng</strain>
        <tissue evidence="2">Leaves</tissue>
    </source>
</reference>
<feature type="transmembrane region" description="Helical" evidence="1">
    <location>
        <begin position="15"/>
        <end position="37"/>
    </location>
</feature>
<keyword evidence="3" id="KW-1185">Reference proteome</keyword>
<dbReference type="AlphaFoldDB" id="A0A444Z8V8"/>
<proteinExistence type="predicted"/>
<organism evidence="2 3">
    <name type="scientific">Arachis hypogaea</name>
    <name type="common">Peanut</name>
    <dbReference type="NCBI Taxonomy" id="3818"/>
    <lineage>
        <taxon>Eukaryota</taxon>
        <taxon>Viridiplantae</taxon>
        <taxon>Streptophyta</taxon>
        <taxon>Embryophyta</taxon>
        <taxon>Tracheophyta</taxon>
        <taxon>Spermatophyta</taxon>
        <taxon>Magnoliopsida</taxon>
        <taxon>eudicotyledons</taxon>
        <taxon>Gunneridae</taxon>
        <taxon>Pentapetalae</taxon>
        <taxon>rosids</taxon>
        <taxon>fabids</taxon>
        <taxon>Fabales</taxon>
        <taxon>Fabaceae</taxon>
        <taxon>Papilionoideae</taxon>
        <taxon>50 kb inversion clade</taxon>
        <taxon>dalbergioids sensu lato</taxon>
        <taxon>Dalbergieae</taxon>
        <taxon>Pterocarpus clade</taxon>
        <taxon>Arachis</taxon>
    </lineage>
</organism>
<dbReference type="Proteomes" id="UP000289738">
    <property type="component" value="Chromosome B05"/>
</dbReference>
<protein>
    <recommendedName>
        <fullName evidence="4">Transmembrane protein</fullName>
    </recommendedName>
</protein>
<evidence type="ECO:0000313" key="3">
    <source>
        <dbReference type="Proteomes" id="UP000289738"/>
    </source>
</evidence>
<dbReference type="EMBL" id="SDMP01000015">
    <property type="protein sequence ID" value="RYR10558.1"/>
    <property type="molecule type" value="Genomic_DNA"/>
</dbReference>